<dbReference type="RefSeq" id="WP_231145497.1">
    <property type="nucleotide sequence ID" value="NZ_CP088100.1"/>
</dbReference>
<reference evidence="1" key="1">
    <citation type="submission" date="2021-11" db="EMBL/GenBank/DDBJ databases">
        <title>Australian commercial rhizobial inoculants.</title>
        <authorList>
            <person name="Kohlmeier M.G."/>
            <person name="O'Hara G.W."/>
            <person name="Colombi E."/>
            <person name="Ramsay J.P."/>
            <person name="Terpolilli J."/>
        </authorList>
    </citation>
    <scope>NUCLEOTIDE SEQUENCE</scope>
    <source>
        <strain evidence="1">CC829</strain>
    </source>
</reference>
<sequence>MRERDKAGCKKQIAKDWTAHGVTSIGNAHDDVSFSRSPPRVRLCAGSRCKLRQNGAGRLPEPRGHRSGGIHVNCALIHAPIGLIRAAARSVLSHIDPQADPIENPGQTWLF</sequence>
<protein>
    <submittedName>
        <fullName evidence="1">Uncharacterized protein</fullName>
    </submittedName>
</protein>
<organism evidence="1 2">
    <name type="scientific">Bradyrhizobium barranii</name>
    <dbReference type="NCBI Taxonomy" id="2992140"/>
    <lineage>
        <taxon>Bacteria</taxon>
        <taxon>Pseudomonadati</taxon>
        <taxon>Pseudomonadota</taxon>
        <taxon>Alphaproteobacteria</taxon>
        <taxon>Hyphomicrobiales</taxon>
        <taxon>Nitrobacteraceae</taxon>
        <taxon>Bradyrhizobium</taxon>
    </lineage>
</organism>
<gene>
    <name evidence="1" type="ORF">BjapCC829_35590</name>
</gene>
<keyword evidence="2" id="KW-1185">Reference proteome</keyword>
<proteinExistence type="predicted"/>
<dbReference type="EMBL" id="CP088100">
    <property type="protein sequence ID" value="UFW91495.1"/>
    <property type="molecule type" value="Genomic_DNA"/>
</dbReference>
<dbReference type="Proteomes" id="UP001430990">
    <property type="component" value="Chromosome"/>
</dbReference>
<evidence type="ECO:0000313" key="1">
    <source>
        <dbReference type="EMBL" id="UFW91495.1"/>
    </source>
</evidence>
<evidence type="ECO:0000313" key="2">
    <source>
        <dbReference type="Proteomes" id="UP001430990"/>
    </source>
</evidence>
<accession>A0ABY3QZM6</accession>
<name>A0ABY3QZM6_9BRAD</name>